<dbReference type="PROSITE" id="PS50231">
    <property type="entry name" value="RICIN_B_LECTIN"/>
    <property type="match status" value="1"/>
</dbReference>
<feature type="compositionally biased region" description="Basic residues" evidence="1">
    <location>
        <begin position="1059"/>
        <end position="1079"/>
    </location>
</feature>
<dbReference type="AlphaFoldDB" id="A0A160P4W7"/>
<organism evidence="3 4">
    <name type="scientific">Streptomyces laurentii</name>
    <dbReference type="NCBI Taxonomy" id="39478"/>
    <lineage>
        <taxon>Bacteria</taxon>
        <taxon>Bacillati</taxon>
        <taxon>Actinomycetota</taxon>
        <taxon>Actinomycetes</taxon>
        <taxon>Kitasatosporales</taxon>
        <taxon>Streptomycetaceae</taxon>
        <taxon>Streptomyces</taxon>
    </lineage>
</organism>
<reference evidence="3 4" key="1">
    <citation type="journal article" date="2016" name="Genome Announc.">
        <title>Complete Genome Sequence of Thiostrepton-Producing Streptomyces laurentii ATCC 31255.</title>
        <authorList>
            <person name="Doi K."/>
            <person name="Fujino Y."/>
            <person name="Nagayoshi Y."/>
            <person name="Ohshima T."/>
            <person name="Ogata S."/>
        </authorList>
    </citation>
    <scope>NUCLEOTIDE SEQUENCE [LARGE SCALE GENOMIC DNA]</scope>
    <source>
        <strain evidence="3 4">ATCC 31255</strain>
    </source>
</reference>
<feature type="compositionally biased region" description="Low complexity" evidence="1">
    <location>
        <begin position="777"/>
        <end position="804"/>
    </location>
</feature>
<dbReference type="PANTHER" id="PTHR13806:SF31">
    <property type="entry name" value="FLOTILLIN-LIKE PROTEIN 1-RELATED"/>
    <property type="match status" value="1"/>
</dbReference>
<dbReference type="SMART" id="SM00458">
    <property type="entry name" value="RICIN"/>
    <property type="match status" value="1"/>
</dbReference>
<evidence type="ECO:0000313" key="3">
    <source>
        <dbReference type="EMBL" id="BAU86184.1"/>
    </source>
</evidence>
<dbReference type="EMBL" id="AP017424">
    <property type="protein sequence ID" value="BAU86184.1"/>
    <property type="molecule type" value="Genomic_DNA"/>
</dbReference>
<evidence type="ECO:0000313" key="4">
    <source>
        <dbReference type="Proteomes" id="UP000217676"/>
    </source>
</evidence>
<feature type="compositionally biased region" description="Gly residues" evidence="1">
    <location>
        <begin position="905"/>
        <end position="915"/>
    </location>
</feature>
<feature type="compositionally biased region" description="Basic and acidic residues" evidence="1">
    <location>
        <begin position="710"/>
        <end position="731"/>
    </location>
</feature>
<dbReference type="Pfam" id="PF00652">
    <property type="entry name" value="Ricin_B_lectin"/>
    <property type="match status" value="1"/>
</dbReference>
<feature type="compositionally biased region" description="Basic residues" evidence="1">
    <location>
        <begin position="951"/>
        <end position="960"/>
    </location>
</feature>
<evidence type="ECO:0000256" key="1">
    <source>
        <dbReference type="SAM" id="MobiDB-lite"/>
    </source>
</evidence>
<accession>A0A160P4W7</accession>
<dbReference type="SUPFAM" id="SSF50370">
    <property type="entry name" value="Ricin B-like lectins"/>
    <property type="match status" value="1"/>
</dbReference>
<dbReference type="InterPro" id="IPR035992">
    <property type="entry name" value="Ricin_B-like_lectins"/>
</dbReference>
<feature type="compositionally biased region" description="Basic and acidic residues" evidence="1">
    <location>
        <begin position="1039"/>
        <end position="1053"/>
    </location>
</feature>
<dbReference type="GO" id="GO:0005886">
    <property type="term" value="C:plasma membrane"/>
    <property type="evidence" value="ECO:0007669"/>
    <property type="project" value="TreeGrafter"/>
</dbReference>
<name>A0A160P4W7_STRLU</name>
<feature type="domain" description="Ricin B lectin" evidence="2">
    <location>
        <begin position="368"/>
        <end position="500"/>
    </location>
</feature>
<feature type="compositionally biased region" description="Basic residues" evidence="1">
    <location>
        <begin position="855"/>
        <end position="878"/>
    </location>
</feature>
<proteinExistence type="predicted"/>
<sequence>MRDRPGLFTPGSGASRILTPLLTAASVLAVVGGLAVRPEVLALNAEPASDSYDWYEETPAELLRQDQCLMADVLRLGGPAMAATAQDGLNQPADKLHELANRQNWESTPLSQAYESDRATASKEGAALEALQDGWKKPLVGLTSPAGLTQAAFQWPPGANGGQSFPAQTGLSQWISDRFWKDESDFYEDSTPKADAPARKAVVDLGTPLYGKAPDPSSPDWNRDLAERDAFQYLKSDPFEPMGADNARVFLASGGFPRTAPAPDTAEFRIAVEDMKSRFSTCAWRDPIDPSKVLGPVADTAAAEWQQEIASQAAQRNTVVTASKDATKALAAGAGALAQMLGFSWQADHLARWQDYWTSGGIGWIGDAPTVIELKAAAGKCLDVQSAATANGTPVQVYTCNGSAAQGWILEGDDTGLHLRNVNSSKCLDVAGNGKTDGTKIQVYTCNSSAAQTWAYTPRATTPLKGVSSGKCLNFATYDPGKDALLATCNGAGPQQMVIKPSGHTGPVQTAATLAQVTANVATVRTTAAQQLAALRQQAATAKAAATTADTAVQAAYAIADKNGAPRGRGLLVGLQKAQVTKGAAAALDAMVKAGETAEAATRAAAADSDTIAQRALAQAAQSKAEFRKEAAAAAELQAKAAADGAKLHRDNAKKDKETAEAKLVEALTAEGDAKAAAADAHAKRLTAEAEEANAKKEMETAAAKQGEAAQHKKNAESEATKAEEAKRAAEASEATAVGKRNAAVKAKDAAKDKRDDAWDAEQKADAARAKADAKEAYAQAHEASADAQDARTAADQAAAYADAAEGRRDRRTRRGGRGHPGGRGGGRRGDARRSGREAGPCGLGRRPGGEAEGRRRRAGRHQRGRRRHRGERSRRRRGPDGGRPRGRGRTPGGDRQGARRRGEQGSGGGPGGGGEGHRLRLRHRPGGGRRQCGRGPGREARERRDPARLPVRRHRRHREPGRPHRTGVEDDRRAAAGRRRGPCREREGGSGRREGPRGRGHRRREAGLPARRQRGRIRGGRPRLRQGSPRLRRRRRPGRVEGRRFTGPDRRVRPAGGRGRRGGRQGGRARRRPCPLRP</sequence>
<feature type="compositionally biased region" description="Basic and acidic residues" evidence="1">
    <location>
        <begin position="683"/>
        <end position="700"/>
    </location>
</feature>
<keyword evidence="4" id="KW-1185">Reference proteome</keyword>
<feature type="compositionally biased region" description="Basic and acidic residues" evidence="1">
    <location>
        <begin position="961"/>
        <end position="975"/>
    </location>
</feature>
<gene>
    <name evidence="3" type="ORF">SLA_5303</name>
</gene>
<dbReference type="Gene3D" id="2.80.10.50">
    <property type="match status" value="2"/>
</dbReference>
<feature type="compositionally biased region" description="Low complexity" evidence="1">
    <location>
        <begin position="732"/>
        <end position="745"/>
    </location>
</feature>
<dbReference type="InterPro" id="IPR027705">
    <property type="entry name" value="Flotillin_fam"/>
</dbReference>
<protein>
    <recommendedName>
        <fullName evidence="2">Ricin B lectin domain-containing protein</fullName>
    </recommendedName>
</protein>
<feature type="compositionally biased region" description="Basic residues" evidence="1">
    <location>
        <begin position="1012"/>
        <end position="1038"/>
    </location>
</feature>
<feature type="compositionally biased region" description="Basic and acidic residues" evidence="1">
    <location>
        <begin position="828"/>
        <end position="837"/>
    </location>
</feature>
<feature type="compositionally biased region" description="Basic and acidic residues" evidence="1">
    <location>
        <begin position="937"/>
        <end position="948"/>
    </location>
</feature>
<feature type="compositionally biased region" description="Basic and acidic residues" evidence="1">
    <location>
        <begin position="983"/>
        <end position="998"/>
    </location>
</feature>
<dbReference type="PANTHER" id="PTHR13806">
    <property type="entry name" value="FLOTILLIN-RELATED"/>
    <property type="match status" value="1"/>
</dbReference>
<feature type="region of interest" description="Disordered" evidence="1">
    <location>
        <begin position="683"/>
        <end position="1079"/>
    </location>
</feature>
<dbReference type="InterPro" id="IPR000772">
    <property type="entry name" value="Ricin_B_lectin"/>
</dbReference>
<feature type="compositionally biased region" description="Basic and acidic residues" evidence="1">
    <location>
        <begin position="746"/>
        <end position="776"/>
    </location>
</feature>
<dbReference type="Proteomes" id="UP000217676">
    <property type="component" value="Chromosome"/>
</dbReference>
<evidence type="ECO:0000259" key="2">
    <source>
        <dbReference type="SMART" id="SM00458"/>
    </source>
</evidence>
<dbReference type="KEGG" id="slau:SLA_5303"/>